<dbReference type="Proteomes" id="UP000683925">
    <property type="component" value="Unassembled WGS sequence"/>
</dbReference>
<keyword evidence="2" id="KW-1185">Reference proteome</keyword>
<dbReference type="OMA" id="NCEQVQK"/>
<comment type="caution">
    <text evidence="1">The sequence shown here is derived from an EMBL/GenBank/DDBJ whole genome shotgun (WGS) entry which is preliminary data.</text>
</comment>
<protein>
    <submittedName>
        <fullName evidence="1">Uncharacterized protein</fullName>
    </submittedName>
</protein>
<gene>
    <name evidence="1" type="ORF">POCTA_138.1.T1200178</name>
</gene>
<accession>A0A8S1XGE2</accession>
<dbReference type="AlphaFoldDB" id="A0A8S1XGE2"/>
<dbReference type="OrthoDB" id="293150at2759"/>
<name>A0A8S1XGE2_PAROT</name>
<evidence type="ECO:0000313" key="1">
    <source>
        <dbReference type="EMBL" id="CAD8199889.1"/>
    </source>
</evidence>
<dbReference type="EMBL" id="CAJJDP010000120">
    <property type="protein sequence ID" value="CAD8199889.1"/>
    <property type="molecule type" value="Genomic_DNA"/>
</dbReference>
<reference evidence="1" key="1">
    <citation type="submission" date="2021-01" db="EMBL/GenBank/DDBJ databases">
        <authorList>
            <consortium name="Genoscope - CEA"/>
            <person name="William W."/>
        </authorList>
    </citation>
    <scope>NUCLEOTIDE SEQUENCE</scope>
</reference>
<sequence>MKPTAKVFEYLNKYNYYLPQNCEQVQKMFYEQMVQHLQLEDSFRNSFISQIAQIYQRAQKETEFRQLIHDTWLGFIQRTPIKEICQLNQQEMKDVQEFILKVLLEPTLFDITFVDELLMNYETYFNSNKGLAQLVVRNRFRVTITKLICSKFILSLDEKFRQKVRSFLFDTYLKKIETLDQTAVIQTEFLTIQNFYQKMFEQLFDIQEAQGSIYNIMKKVIDIIVRELSNTVYSLEIFTQFYQLYIEKDKILFDKYDQKTNIDHNKLANEILQKYKEHENLRDAIRQIVHKVFHSQNIEYKKLLKELVSQDIYNRENEPWVVQILREFDQYQIQKNRKQPIENEYHTYLRLQGFTYKGEKRGELEYDHAKFSLIIHDQTNFSVTNKIMKQTKRFISIKEAHHYIQSSLQNLNN</sequence>
<proteinExistence type="predicted"/>
<organism evidence="1 2">
    <name type="scientific">Paramecium octaurelia</name>
    <dbReference type="NCBI Taxonomy" id="43137"/>
    <lineage>
        <taxon>Eukaryota</taxon>
        <taxon>Sar</taxon>
        <taxon>Alveolata</taxon>
        <taxon>Ciliophora</taxon>
        <taxon>Intramacronucleata</taxon>
        <taxon>Oligohymenophorea</taxon>
        <taxon>Peniculida</taxon>
        <taxon>Parameciidae</taxon>
        <taxon>Paramecium</taxon>
    </lineage>
</organism>
<evidence type="ECO:0000313" key="2">
    <source>
        <dbReference type="Proteomes" id="UP000683925"/>
    </source>
</evidence>